<name>A0A565CTC1_9BRAS</name>
<gene>
    <name evidence="1" type="ORF">ANE_LOCUS27447</name>
</gene>
<organism evidence="1 2">
    <name type="scientific">Arabis nemorensis</name>
    <dbReference type="NCBI Taxonomy" id="586526"/>
    <lineage>
        <taxon>Eukaryota</taxon>
        <taxon>Viridiplantae</taxon>
        <taxon>Streptophyta</taxon>
        <taxon>Embryophyta</taxon>
        <taxon>Tracheophyta</taxon>
        <taxon>Spermatophyta</taxon>
        <taxon>Magnoliopsida</taxon>
        <taxon>eudicotyledons</taxon>
        <taxon>Gunneridae</taxon>
        <taxon>Pentapetalae</taxon>
        <taxon>rosids</taxon>
        <taxon>malvids</taxon>
        <taxon>Brassicales</taxon>
        <taxon>Brassicaceae</taxon>
        <taxon>Arabideae</taxon>
        <taxon>Arabis</taxon>
    </lineage>
</organism>
<keyword evidence="2" id="KW-1185">Reference proteome</keyword>
<dbReference type="EMBL" id="CABITT030000008">
    <property type="protein sequence ID" value="VVB17003.1"/>
    <property type="molecule type" value="Genomic_DNA"/>
</dbReference>
<dbReference type="Proteomes" id="UP000489600">
    <property type="component" value="Unassembled WGS sequence"/>
</dbReference>
<evidence type="ECO:0000313" key="2">
    <source>
        <dbReference type="Proteomes" id="UP000489600"/>
    </source>
</evidence>
<reference evidence="1" key="1">
    <citation type="submission" date="2019-07" db="EMBL/GenBank/DDBJ databases">
        <authorList>
            <person name="Dittberner H."/>
        </authorList>
    </citation>
    <scope>NUCLEOTIDE SEQUENCE [LARGE SCALE GENOMIC DNA]</scope>
</reference>
<accession>A0A565CTC1</accession>
<evidence type="ECO:0000313" key="1">
    <source>
        <dbReference type="EMBL" id="VVB17003.1"/>
    </source>
</evidence>
<comment type="caution">
    <text evidence="1">The sequence shown here is derived from an EMBL/GenBank/DDBJ whole genome shotgun (WGS) entry which is preliminary data.</text>
</comment>
<proteinExistence type="predicted"/>
<protein>
    <submittedName>
        <fullName evidence="1">Uncharacterized protein</fullName>
    </submittedName>
</protein>
<dbReference type="AlphaFoldDB" id="A0A565CTC1"/>
<dbReference type="OrthoDB" id="1085116at2759"/>
<sequence>MNDWKHYADVEEKFFRQKSRITWLKHGDQNTTVFHRAAQIRKSKNAIRRLVNAMGDEILDPKLIKAEAVHYYKEFLNKPSPLMDIHTLDELTELIDFKCSDM</sequence>